<keyword evidence="1" id="KW-0472">Membrane</keyword>
<organism evidence="2 3">
    <name type="scientific">Thermoanaerobaculum aquaticum</name>
    <dbReference type="NCBI Taxonomy" id="1312852"/>
    <lineage>
        <taxon>Bacteria</taxon>
        <taxon>Pseudomonadati</taxon>
        <taxon>Acidobacteriota</taxon>
        <taxon>Thermoanaerobaculia</taxon>
        <taxon>Thermoanaerobaculales</taxon>
        <taxon>Thermoanaerobaculaceae</taxon>
        <taxon>Thermoanaerobaculum</taxon>
    </lineage>
</organism>
<evidence type="ECO:0000256" key="1">
    <source>
        <dbReference type="SAM" id="Phobius"/>
    </source>
</evidence>
<feature type="transmembrane region" description="Helical" evidence="1">
    <location>
        <begin position="135"/>
        <end position="153"/>
    </location>
</feature>
<dbReference type="RefSeq" id="WP_038047956.1">
    <property type="nucleotide sequence ID" value="NZ_JMFG01000009.1"/>
</dbReference>
<protein>
    <recommendedName>
        <fullName evidence="4">DUF1109 domain-containing protein</fullName>
    </recommendedName>
</protein>
<feature type="transmembrane region" description="Helical" evidence="1">
    <location>
        <begin position="191"/>
        <end position="210"/>
    </location>
</feature>
<comment type="caution">
    <text evidence="2">The sequence shown here is derived from an EMBL/GenBank/DDBJ whole genome shotgun (WGS) entry which is preliminary data.</text>
</comment>
<dbReference type="EMBL" id="JMFG01000009">
    <property type="protein sequence ID" value="KDA54254.1"/>
    <property type="molecule type" value="Genomic_DNA"/>
</dbReference>
<keyword evidence="3" id="KW-1185">Reference proteome</keyword>
<evidence type="ECO:0000313" key="3">
    <source>
        <dbReference type="Proteomes" id="UP000027284"/>
    </source>
</evidence>
<sequence length="226" mass="23961">MSQQLPEKLRTKVAQDLRPVKPVAAPSVRLLLIVLWTCAALVAVPALVGLRFNAPDLGFWLLWGATGAEAVAGLALVFLALREGIPALGAPRGTLVSALLGAWVLQLGVALFTHARCPCPASGAMDHMACFASETLLGIPALLLTLFLVVRAYPLSPPRAGLLGGVGSGVMADAVQHLICPVSDLRHVLLWHFGAVAALGLLGLVFGFVWEGMRLRRFRRDLEEGP</sequence>
<dbReference type="AlphaFoldDB" id="A0A062XXT8"/>
<accession>A0A062XXT8</accession>
<keyword evidence="1" id="KW-0812">Transmembrane</keyword>
<dbReference type="Pfam" id="PF06532">
    <property type="entry name" value="NrsF"/>
    <property type="match status" value="1"/>
</dbReference>
<feature type="transmembrane region" description="Helical" evidence="1">
    <location>
        <begin position="60"/>
        <end position="81"/>
    </location>
</feature>
<evidence type="ECO:0008006" key="4">
    <source>
        <dbReference type="Google" id="ProtNLM"/>
    </source>
</evidence>
<dbReference type="OrthoDB" id="7390889at2"/>
<dbReference type="STRING" id="1312852.EG19_12290"/>
<name>A0A062XXT8_9BACT</name>
<dbReference type="Proteomes" id="UP000027284">
    <property type="component" value="Unassembled WGS sequence"/>
</dbReference>
<feature type="transmembrane region" description="Helical" evidence="1">
    <location>
        <begin position="28"/>
        <end position="48"/>
    </location>
</feature>
<evidence type="ECO:0000313" key="2">
    <source>
        <dbReference type="EMBL" id="KDA54254.1"/>
    </source>
</evidence>
<keyword evidence="1" id="KW-1133">Transmembrane helix</keyword>
<feature type="transmembrane region" description="Helical" evidence="1">
    <location>
        <begin position="160"/>
        <end position="179"/>
    </location>
</feature>
<gene>
    <name evidence="2" type="ORF">EG19_12290</name>
</gene>
<proteinExistence type="predicted"/>
<reference evidence="2 3" key="1">
    <citation type="submission" date="2014-04" db="EMBL/GenBank/DDBJ databases">
        <title>The Genome Sequence of Thermoanaerobaculum aquaticum MP-01, The First Cultivated Group 23 Acidobacterium.</title>
        <authorList>
            <person name="Stamps B.W."/>
            <person name="Losey N.A."/>
            <person name="Lawson P.A."/>
            <person name="Stevenson B.S."/>
        </authorList>
    </citation>
    <scope>NUCLEOTIDE SEQUENCE [LARGE SCALE GENOMIC DNA]</scope>
    <source>
        <strain evidence="2 3">MP-01</strain>
    </source>
</reference>
<feature type="transmembrane region" description="Helical" evidence="1">
    <location>
        <begin position="93"/>
        <end position="115"/>
    </location>
</feature>
<dbReference type="InterPro" id="IPR009495">
    <property type="entry name" value="NrsF"/>
</dbReference>